<name>A0ABD3QYI4_9STRA</name>
<organism evidence="3 4">
    <name type="scientific">Cyclotella cryptica</name>
    <dbReference type="NCBI Taxonomy" id="29204"/>
    <lineage>
        <taxon>Eukaryota</taxon>
        <taxon>Sar</taxon>
        <taxon>Stramenopiles</taxon>
        <taxon>Ochrophyta</taxon>
        <taxon>Bacillariophyta</taxon>
        <taxon>Coscinodiscophyceae</taxon>
        <taxon>Thalassiosirophycidae</taxon>
        <taxon>Stephanodiscales</taxon>
        <taxon>Stephanodiscaceae</taxon>
        <taxon>Cyclotella</taxon>
    </lineage>
</organism>
<protein>
    <recommendedName>
        <fullName evidence="2">NADP-dependent oxidoreductase domain-containing protein</fullName>
    </recommendedName>
</protein>
<evidence type="ECO:0000313" key="3">
    <source>
        <dbReference type="EMBL" id="KAL3804826.1"/>
    </source>
</evidence>
<dbReference type="InterPro" id="IPR036812">
    <property type="entry name" value="NAD(P)_OxRdtase_dom_sf"/>
</dbReference>
<gene>
    <name evidence="3" type="ORF">HJC23_006598</name>
</gene>
<feature type="domain" description="NADP-dependent oxidoreductase" evidence="2">
    <location>
        <begin position="118"/>
        <end position="336"/>
    </location>
</feature>
<evidence type="ECO:0000313" key="4">
    <source>
        <dbReference type="Proteomes" id="UP001516023"/>
    </source>
</evidence>
<dbReference type="Proteomes" id="UP001516023">
    <property type="component" value="Unassembled WGS sequence"/>
</dbReference>
<keyword evidence="1" id="KW-0732">Signal</keyword>
<dbReference type="Gene3D" id="3.20.20.100">
    <property type="entry name" value="NADP-dependent oxidoreductase domain"/>
    <property type="match status" value="1"/>
</dbReference>
<feature type="chain" id="PRO_5044881158" description="NADP-dependent oxidoreductase domain-containing protein" evidence="1">
    <location>
        <begin position="22"/>
        <end position="401"/>
    </location>
</feature>
<sequence>MLSKSAAAVLICTLTLKNVASFSPATVKSSPSHGRAGIQHSVLENDVIPSSSSLYMAPINRRFALVGAASGVLASAGLLWNADSSAVASAMTTTNSFPEWTLDNGVKFPTLAMNTVGLSVEDTERAVRLAIKEGFTHFDFHPGKERDGVARYIASKGRDGLFLNTKIRKPKPGTSPSDAADLVRSQIAEDLKALNVEYVDMLMLCDSPDCDVMQAQWAVLEDALASGKTRSIGVVNYCEGSLKCLLESAKVKPALNYYMLHVGMGRDAHGLRTFCDSQGIRTFAYGAVGEPGPNEEILNNSLLKKIGAAHGKLPEEVALRWVLQSGAAASVRPTTNFGLGTGVCAEDDGGKCAAGLEKRARVFEWSLTAKEMAQLDGMKGPDDNPTLFSSAGCPGAFVMPK</sequence>
<dbReference type="SUPFAM" id="SSF51430">
    <property type="entry name" value="NAD(P)-linked oxidoreductase"/>
    <property type="match status" value="1"/>
</dbReference>
<feature type="signal peptide" evidence="1">
    <location>
        <begin position="1"/>
        <end position="21"/>
    </location>
</feature>
<dbReference type="InterPro" id="IPR020471">
    <property type="entry name" value="AKR"/>
</dbReference>
<dbReference type="CDD" id="cd19071">
    <property type="entry name" value="AKR_AKR1-5-like"/>
    <property type="match status" value="1"/>
</dbReference>
<evidence type="ECO:0000259" key="2">
    <source>
        <dbReference type="Pfam" id="PF00248"/>
    </source>
</evidence>
<dbReference type="AlphaFoldDB" id="A0ABD3QYI4"/>
<dbReference type="PANTHER" id="PTHR43827:SF8">
    <property type="entry name" value="ALDO_KETO REDUCTASE FAMILY PROTEIN"/>
    <property type="match status" value="1"/>
</dbReference>
<proteinExistence type="predicted"/>
<dbReference type="EMBL" id="JABMIG020000005">
    <property type="protein sequence ID" value="KAL3804826.1"/>
    <property type="molecule type" value="Genomic_DNA"/>
</dbReference>
<accession>A0ABD3QYI4</accession>
<comment type="caution">
    <text evidence="3">The sequence shown here is derived from an EMBL/GenBank/DDBJ whole genome shotgun (WGS) entry which is preliminary data.</text>
</comment>
<dbReference type="PANTHER" id="PTHR43827">
    <property type="entry name" value="2,5-DIKETO-D-GLUCONIC ACID REDUCTASE"/>
    <property type="match status" value="1"/>
</dbReference>
<dbReference type="InterPro" id="IPR023210">
    <property type="entry name" value="NADP_OxRdtase_dom"/>
</dbReference>
<reference evidence="3 4" key="1">
    <citation type="journal article" date="2020" name="G3 (Bethesda)">
        <title>Improved Reference Genome for Cyclotella cryptica CCMP332, a Model for Cell Wall Morphogenesis, Salinity Adaptation, and Lipid Production in Diatoms (Bacillariophyta).</title>
        <authorList>
            <person name="Roberts W.R."/>
            <person name="Downey K.M."/>
            <person name="Ruck E.C."/>
            <person name="Traller J.C."/>
            <person name="Alverson A.J."/>
        </authorList>
    </citation>
    <scope>NUCLEOTIDE SEQUENCE [LARGE SCALE GENOMIC DNA]</scope>
    <source>
        <strain evidence="3 4">CCMP332</strain>
    </source>
</reference>
<evidence type="ECO:0000256" key="1">
    <source>
        <dbReference type="SAM" id="SignalP"/>
    </source>
</evidence>
<dbReference type="PRINTS" id="PR00069">
    <property type="entry name" value="ALDKETRDTASE"/>
</dbReference>
<dbReference type="Pfam" id="PF00248">
    <property type="entry name" value="Aldo_ket_red"/>
    <property type="match status" value="1"/>
</dbReference>
<keyword evidence="4" id="KW-1185">Reference proteome</keyword>